<dbReference type="InterPro" id="IPR014756">
    <property type="entry name" value="Ig_E-set"/>
</dbReference>
<dbReference type="InterPro" id="IPR050314">
    <property type="entry name" value="Glycosyl_Hydrlase_18"/>
</dbReference>
<dbReference type="PROSITE" id="PS01095">
    <property type="entry name" value="GH18_1"/>
    <property type="match status" value="1"/>
</dbReference>
<name>A0A8J7MDQ8_9BACT</name>
<evidence type="ECO:0000313" key="13">
    <source>
        <dbReference type="Proteomes" id="UP000624703"/>
    </source>
</evidence>
<dbReference type="InterPro" id="IPR004302">
    <property type="entry name" value="Cellulose/chitin-bd_N"/>
</dbReference>
<dbReference type="GO" id="GO:0007154">
    <property type="term" value="P:cell communication"/>
    <property type="evidence" value="ECO:0007669"/>
    <property type="project" value="InterPro"/>
</dbReference>
<feature type="domain" description="GH18" evidence="11">
    <location>
        <begin position="681"/>
        <end position="1026"/>
    </location>
</feature>
<dbReference type="InterPro" id="IPR001579">
    <property type="entry name" value="Glyco_hydro_18_chit_AS"/>
</dbReference>
<dbReference type="SMART" id="SM00237">
    <property type="entry name" value="Calx_beta"/>
    <property type="match status" value="3"/>
</dbReference>
<evidence type="ECO:0000256" key="8">
    <source>
        <dbReference type="ARBA" id="ARBA00023295"/>
    </source>
</evidence>
<dbReference type="Gene3D" id="3.10.50.10">
    <property type="match status" value="1"/>
</dbReference>
<dbReference type="InterPro" id="IPR038081">
    <property type="entry name" value="CalX-like_sf"/>
</dbReference>
<dbReference type="InterPro" id="IPR012291">
    <property type="entry name" value="CBM2_carb-bd_dom_sf"/>
</dbReference>
<dbReference type="InterPro" id="IPR011583">
    <property type="entry name" value="Chitinase_II/V-like_cat"/>
</dbReference>
<keyword evidence="4" id="KW-0677">Repeat</keyword>
<dbReference type="EMBL" id="JAENIM010000039">
    <property type="protein sequence ID" value="MBK1791018.1"/>
    <property type="molecule type" value="Genomic_DNA"/>
</dbReference>
<dbReference type="InterPro" id="IPR008965">
    <property type="entry name" value="CBM2/CBM3_carb-bd_dom_sf"/>
</dbReference>
<evidence type="ECO:0000256" key="4">
    <source>
        <dbReference type="ARBA" id="ARBA00022737"/>
    </source>
</evidence>
<comment type="catalytic activity">
    <reaction evidence="1">
        <text>Random endo-hydrolysis of N-acetyl-beta-D-glucosaminide (1-&gt;4)-beta-linkages in chitin and chitodextrins.</text>
        <dbReference type="EC" id="3.2.1.14"/>
    </reaction>
</comment>
<evidence type="ECO:0000313" key="12">
    <source>
        <dbReference type="EMBL" id="MBK1791018.1"/>
    </source>
</evidence>
<sequence>MKRLSYPFLLSTLCLLTSSANLSAHGTVADPISRVYSIFQEGPANPKSASAIAAVTLAGSNQYYTWNQISLNVANYDDAIFNESYASVVPDGQLASAGNREQATLNFAGLDLFSNTWDWPTTQVSAGPMTIDWIATATHDPSFFKVWISKEGFNPKQAITWDDLEFLGKFGTDAYSKEGQHYYVPITLPERTGQHVLYVAWQRIDPVGEVFFSLSDITFGGSSVIEGDPVVSISNLSVNESNSTATFNVTLSKAVEDGKIASVDFATSDITATAGVDYTSTSGTLNFAAGEISKTIVIPIIDDELEESDESLKLTLSSATGLLEGQMSAQLSITDNDSTAAGGFRFTVTDDWGTGYSASLKLVNNDATAWTSSTVVIEIELNNPNFWGIESYTVDGNVYTITLPANNVPIAAGGSYTFGWNSQSNPVPPLDVSIGSNDLELLPPSVSIADSEIDEGDSTFTSSVAVNLSGEHTESIFVSYITVDGDATADTDFTATSGTLEFAPGETTKSINVEILGNRLIDEDRSFSIQLAGVDGETVPVFTSSQDSQATITILDDDGPVSLTAFGDIVIEGDSGSENMTFTVKLDRAVKSDEVVSFDYTTSGMTATAGSDFTTNNGSYTFAEGEQETTINVSILGDTLDERLEKIHFTLSNVSGGYLVTHHVVGQIIDNEIDNDAFGRQRVVAYIDGTSGTLNIPDPNRVTHIMYAFADLNTDGSLKISESAISHFATLNQLKAQNPELKILVSVGGWTWSANFASVADTEEGRTTFAQSCRDAVNDYNLDGIDVDWEWPGVNGGPGTTPTAKDGPNYTQLIAALRAELDAQESLDDLHYEITAFTAASPNGIAQLELAKLAPLFDFVNAQGYDLHGAWDDYTGHNAGLHDNSADPASNLLNIEAVLAQYEAGGFPRSKLLVGAPFYGRVFYGVHNTANGAFQSHSGSGSAPLYRDLSTQIANMPRYWDAYAKVPYLYDSKTGVWISYDDPEAMLEKAKYSRQQGYGGIFYWSNRGDTDRTELLLTISDGLALVDSDNDTIDDGWEILWFGNLTTATKTSNFDGDELTDIAEYFARLDPLSPQDEPALSLPELNNGEPTIKVQTEKGVFYQLEKSDSLDDWQALGEKFEGTGQLIELSAIPQGETLEEKAFYRLVFSDK</sequence>
<dbReference type="InterPro" id="IPR001223">
    <property type="entry name" value="Glyco_hydro18_cat"/>
</dbReference>
<dbReference type="SUPFAM" id="SSF141072">
    <property type="entry name" value="CalX-like"/>
    <property type="match status" value="3"/>
</dbReference>
<dbReference type="Gene3D" id="3.20.20.80">
    <property type="entry name" value="Glycosidases"/>
    <property type="match status" value="1"/>
</dbReference>
<dbReference type="SUPFAM" id="SSF49384">
    <property type="entry name" value="Carbohydrate-binding domain"/>
    <property type="match status" value="1"/>
</dbReference>
<dbReference type="Pfam" id="PF03160">
    <property type="entry name" value="Calx-beta"/>
    <property type="match status" value="3"/>
</dbReference>
<dbReference type="AlphaFoldDB" id="A0A8J7MDQ8"/>
<keyword evidence="12" id="KW-0503">Monooxygenase</keyword>
<dbReference type="GO" id="GO:0005975">
    <property type="term" value="P:carbohydrate metabolic process"/>
    <property type="evidence" value="ECO:0007669"/>
    <property type="project" value="InterPro"/>
</dbReference>
<dbReference type="Pfam" id="PF03067">
    <property type="entry name" value="LPMO_10"/>
    <property type="match status" value="1"/>
</dbReference>
<dbReference type="SUPFAM" id="SSF81296">
    <property type="entry name" value="E set domains"/>
    <property type="match status" value="1"/>
</dbReference>
<keyword evidence="7" id="KW-0624">Polysaccharide degradation</keyword>
<evidence type="ECO:0000256" key="3">
    <source>
        <dbReference type="ARBA" id="ARBA00022729"/>
    </source>
</evidence>
<dbReference type="InterPro" id="IPR003644">
    <property type="entry name" value="Calx_beta"/>
</dbReference>
<keyword evidence="5 9" id="KW-0378">Hydrolase</keyword>
<dbReference type="GO" id="GO:0008843">
    <property type="term" value="F:endochitinase activity"/>
    <property type="evidence" value="ECO:0007669"/>
    <property type="project" value="UniProtKB-EC"/>
</dbReference>
<dbReference type="InterPro" id="IPR017853">
    <property type="entry name" value="GH"/>
</dbReference>
<keyword evidence="7" id="KW-0119">Carbohydrate metabolism</keyword>
<feature type="chain" id="PRO_5035210792" description="chitinase" evidence="10">
    <location>
        <begin position="25"/>
        <end position="1151"/>
    </location>
</feature>
<comment type="caution">
    <text evidence="12">The sequence shown here is derived from an EMBL/GenBank/DDBJ whole genome shotgun (WGS) entry which is preliminary data.</text>
</comment>
<dbReference type="PROSITE" id="PS51910">
    <property type="entry name" value="GH18_2"/>
    <property type="match status" value="1"/>
</dbReference>
<dbReference type="InterPro" id="IPR029070">
    <property type="entry name" value="Chitinase_insertion_sf"/>
</dbReference>
<dbReference type="SMART" id="SM00636">
    <property type="entry name" value="Glyco_18"/>
    <property type="match status" value="1"/>
</dbReference>
<keyword evidence="7" id="KW-0146">Chitin degradation</keyword>
<evidence type="ECO:0000256" key="1">
    <source>
        <dbReference type="ARBA" id="ARBA00000822"/>
    </source>
</evidence>
<dbReference type="GO" id="GO:0004497">
    <property type="term" value="F:monooxygenase activity"/>
    <property type="evidence" value="ECO:0007669"/>
    <property type="project" value="UniProtKB-KW"/>
</dbReference>
<feature type="signal peptide" evidence="10">
    <location>
        <begin position="1"/>
        <end position="24"/>
    </location>
</feature>
<dbReference type="GO" id="GO:0030247">
    <property type="term" value="F:polysaccharide binding"/>
    <property type="evidence" value="ECO:0007669"/>
    <property type="project" value="InterPro"/>
</dbReference>
<keyword evidence="3 10" id="KW-0732">Signal</keyword>
<dbReference type="Pfam" id="PF00553">
    <property type="entry name" value="CBM_2"/>
    <property type="match status" value="1"/>
</dbReference>
<evidence type="ECO:0000256" key="2">
    <source>
        <dbReference type="ARBA" id="ARBA00012729"/>
    </source>
</evidence>
<dbReference type="GO" id="GO:0006032">
    <property type="term" value="P:chitin catabolic process"/>
    <property type="evidence" value="ECO:0007669"/>
    <property type="project" value="UniProtKB-KW"/>
</dbReference>
<evidence type="ECO:0000256" key="10">
    <source>
        <dbReference type="SAM" id="SignalP"/>
    </source>
</evidence>
<dbReference type="Proteomes" id="UP000624703">
    <property type="component" value="Unassembled WGS sequence"/>
</dbReference>
<evidence type="ECO:0000259" key="11">
    <source>
        <dbReference type="PROSITE" id="PS51910"/>
    </source>
</evidence>
<dbReference type="Gene3D" id="2.60.40.290">
    <property type="match status" value="1"/>
</dbReference>
<evidence type="ECO:0000256" key="7">
    <source>
        <dbReference type="ARBA" id="ARBA00023024"/>
    </source>
</evidence>
<dbReference type="PANTHER" id="PTHR11177">
    <property type="entry name" value="CHITINASE"/>
    <property type="match status" value="1"/>
</dbReference>
<evidence type="ECO:0000256" key="6">
    <source>
        <dbReference type="ARBA" id="ARBA00022837"/>
    </source>
</evidence>
<dbReference type="PANTHER" id="PTHR11177:SF317">
    <property type="entry name" value="CHITINASE 12-RELATED"/>
    <property type="match status" value="1"/>
</dbReference>
<dbReference type="GO" id="GO:0016020">
    <property type="term" value="C:membrane"/>
    <property type="evidence" value="ECO:0007669"/>
    <property type="project" value="InterPro"/>
</dbReference>
<dbReference type="CDD" id="cd06548">
    <property type="entry name" value="GH18_chitinase"/>
    <property type="match status" value="1"/>
</dbReference>
<keyword evidence="12" id="KW-0560">Oxidoreductase</keyword>
<dbReference type="CDD" id="cd21177">
    <property type="entry name" value="LPMO_AA10"/>
    <property type="match status" value="1"/>
</dbReference>
<evidence type="ECO:0000256" key="9">
    <source>
        <dbReference type="RuleBase" id="RU000489"/>
    </source>
</evidence>
<dbReference type="SUPFAM" id="SSF51445">
    <property type="entry name" value="(Trans)glycosidases"/>
    <property type="match status" value="1"/>
</dbReference>
<protein>
    <recommendedName>
        <fullName evidence="2">chitinase</fullName>
        <ecNumber evidence="2">3.2.1.14</ecNumber>
    </recommendedName>
</protein>
<keyword evidence="8 9" id="KW-0326">Glycosidase</keyword>
<keyword evidence="6" id="KW-0106">Calcium</keyword>
<dbReference type="GO" id="GO:0008061">
    <property type="term" value="F:chitin binding"/>
    <property type="evidence" value="ECO:0007669"/>
    <property type="project" value="InterPro"/>
</dbReference>
<dbReference type="RefSeq" id="WP_200311037.1">
    <property type="nucleotide sequence ID" value="NZ_JAENIM010000039.1"/>
</dbReference>
<organism evidence="12 13">
    <name type="scientific">Persicirhabdus sediminis</name>
    <dbReference type="NCBI Taxonomy" id="454144"/>
    <lineage>
        <taxon>Bacteria</taxon>
        <taxon>Pseudomonadati</taxon>
        <taxon>Verrucomicrobiota</taxon>
        <taxon>Verrucomicrobiia</taxon>
        <taxon>Verrucomicrobiales</taxon>
        <taxon>Verrucomicrobiaceae</taxon>
        <taxon>Persicirhabdus</taxon>
    </lineage>
</organism>
<dbReference type="SUPFAM" id="SSF54556">
    <property type="entry name" value="Chitinase insertion domain"/>
    <property type="match status" value="1"/>
</dbReference>
<dbReference type="Gene3D" id="2.70.50.50">
    <property type="entry name" value="chitin-binding protein cbp21"/>
    <property type="match status" value="1"/>
</dbReference>
<dbReference type="Gene3D" id="2.60.40.2030">
    <property type="match status" value="3"/>
</dbReference>
<reference evidence="12" key="1">
    <citation type="submission" date="2021-01" db="EMBL/GenBank/DDBJ databases">
        <title>Modified the classification status of verrucomicrobia.</title>
        <authorList>
            <person name="Feng X."/>
        </authorList>
    </citation>
    <scope>NUCLEOTIDE SEQUENCE</scope>
    <source>
        <strain evidence="12">_KCTC 22039</strain>
    </source>
</reference>
<keyword evidence="13" id="KW-1185">Reference proteome</keyword>
<gene>
    <name evidence="12" type="ORF">JIN82_07615</name>
</gene>
<accession>A0A8J7MDQ8</accession>
<dbReference type="EC" id="3.2.1.14" evidence="2"/>
<proteinExistence type="predicted"/>
<evidence type="ECO:0000256" key="5">
    <source>
        <dbReference type="ARBA" id="ARBA00022801"/>
    </source>
</evidence>
<dbReference type="InterPro" id="IPR001919">
    <property type="entry name" value="CBD2"/>
</dbReference>
<dbReference type="Pfam" id="PF00704">
    <property type="entry name" value="Glyco_hydro_18"/>
    <property type="match status" value="1"/>
</dbReference>